<protein>
    <submittedName>
        <fullName evidence="2 3">Uncharacterized protein</fullName>
    </submittedName>
</protein>
<keyword evidence="1" id="KW-0812">Transmembrane</keyword>
<dbReference type="Proteomes" id="UP000005408">
    <property type="component" value="Unassembled WGS sequence"/>
</dbReference>
<keyword evidence="1" id="KW-0472">Membrane</keyword>
<feature type="transmembrane region" description="Helical" evidence="1">
    <location>
        <begin position="38"/>
        <end position="58"/>
    </location>
</feature>
<dbReference type="AlphaFoldDB" id="K1S3B4"/>
<sequence length="126" mass="14397">MLALNASESGLAEPCTVTVTSSESSTVAEDFQKTDKEALFYIITVLMFYAVSIVTLMVKYLRQEKQEAEYTNYYYEYVSRDKFQDPLYQNSLNVQRTLSAVRDSYNKVVPTDCIPHTKQAFSETSV</sequence>
<organism evidence="2">
    <name type="scientific">Magallana gigas</name>
    <name type="common">Pacific oyster</name>
    <name type="synonym">Crassostrea gigas</name>
    <dbReference type="NCBI Taxonomy" id="29159"/>
    <lineage>
        <taxon>Eukaryota</taxon>
        <taxon>Metazoa</taxon>
        <taxon>Spiralia</taxon>
        <taxon>Lophotrochozoa</taxon>
        <taxon>Mollusca</taxon>
        <taxon>Bivalvia</taxon>
        <taxon>Autobranchia</taxon>
        <taxon>Pteriomorphia</taxon>
        <taxon>Ostreida</taxon>
        <taxon>Ostreoidea</taxon>
        <taxon>Ostreidae</taxon>
        <taxon>Magallana</taxon>
    </lineage>
</organism>
<dbReference type="HOGENOM" id="CLU_1983725_0_0_1"/>
<name>K1S3B4_MAGGI</name>
<evidence type="ECO:0000256" key="1">
    <source>
        <dbReference type="SAM" id="Phobius"/>
    </source>
</evidence>
<keyword evidence="4" id="KW-1185">Reference proteome</keyword>
<proteinExistence type="predicted"/>
<evidence type="ECO:0000313" key="3">
    <source>
        <dbReference type="EnsemblMetazoa" id="G554.1:cds"/>
    </source>
</evidence>
<dbReference type="EnsemblMetazoa" id="G554.1">
    <property type="protein sequence ID" value="G554.1:cds"/>
    <property type="gene ID" value="G554"/>
</dbReference>
<evidence type="ECO:0000313" key="4">
    <source>
        <dbReference type="Proteomes" id="UP000005408"/>
    </source>
</evidence>
<keyword evidence="1" id="KW-1133">Transmembrane helix</keyword>
<evidence type="ECO:0000313" key="2">
    <source>
        <dbReference type="EMBL" id="EKC41916.1"/>
    </source>
</evidence>
<accession>K1S3B4</accession>
<reference evidence="2" key="1">
    <citation type="journal article" date="2012" name="Nature">
        <title>The oyster genome reveals stress adaptation and complexity of shell formation.</title>
        <authorList>
            <person name="Zhang G."/>
            <person name="Fang X."/>
            <person name="Guo X."/>
            <person name="Li L."/>
            <person name="Luo R."/>
            <person name="Xu F."/>
            <person name="Yang P."/>
            <person name="Zhang L."/>
            <person name="Wang X."/>
            <person name="Qi H."/>
            <person name="Xiong Z."/>
            <person name="Que H."/>
            <person name="Xie Y."/>
            <person name="Holland P.W."/>
            <person name="Paps J."/>
            <person name="Zhu Y."/>
            <person name="Wu F."/>
            <person name="Chen Y."/>
            <person name="Wang J."/>
            <person name="Peng C."/>
            <person name="Meng J."/>
            <person name="Yang L."/>
            <person name="Liu J."/>
            <person name="Wen B."/>
            <person name="Zhang N."/>
            <person name="Huang Z."/>
            <person name="Zhu Q."/>
            <person name="Feng Y."/>
            <person name="Mount A."/>
            <person name="Hedgecock D."/>
            <person name="Xu Z."/>
            <person name="Liu Y."/>
            <person name="Domazet-Loso T."/>
            <person name="Du Y."/>
            <person name="Sun X."/>
            <person name="Zhang S."/>
            <person name="Liu B."/>
            <person name="Cheng P."/>
            <person name="Jiang X."/>
            <person name="Li J."/>
            <person name="Fan D."/>
            <person name="Wang W."/>
            <person name="Fu W."/>
            <person name="Wang T."/>
            <person name="Wang B."/>
            <person name="Zhang J."/>
            <person name="Peng Z."/>
            <person name="Li Y."/>
            <person name="Li N."/>
            <person name="Wang J."/>
            <person name="Chen M."/>
            <person name="He Y."/>
            <person name="Tan F."/>
            <person name="Song X."/>
            <person name="Zheng Q."/>
            <person name="Huang R."/>
            <person name="Yang H."/>
            <person name="Du X."/>
            <person name="Chen L."/>
            <person name="Yang M."/>
            <person name="Gaffney P.M."/>
            <person name="Wang S."/>
            <person name="Luo L."/>
            <person name="She Z."/>
            <person name="Ming Y."/>
            <person name="Huang W."/>
            <person name="Zhang S."/>
            <person name="Huang B."/>
            <person name="Zhang Y."/>
            <person name="Qu T."/>
            <person name="Ni P."/>
            <person name="Miao G."/>
            <person name="Wang J."/>
            <person name="Wang Q."/>
            <person name="Steinberg C.E."/>
            <person name="Wang H."/>
            <person name="Li N."/>
            <person name="Qian L."/>
            <person name="Zhang G."/>
            <person name="Li Y."/>
            <person name="Yang H."/>
            <person name="Liu X."/>
            <person name="Wang J."/>
            <person name="Yin Y."/>
            <person name="Wang J."/>
        </authorList>
    </citation>
    <scope>NUCLEOTIDE SEQUENCE [LARGE SCALE GENOMIC DNA]</scope>
    <source>
        <strain evidence="2">05x7-T-G4-1.051#20</strain>
    </source>
</reference>
<dbReference type="EMBL" id="JH817118">
    <property type="protein sequence ID" value="EKC41916.1"/>
    <property type="molecule type" value="Genomic_DNA"/>
</dbReference>
<gene>
    <name evidence="2" type="ORF">CGI_10013931</name>
</gene>
<reference evidence="3" key="2">
    <citation type="submission" date="2022-08" db="UniProtKB">
        <authorList>
            <consortium name="EnsemblMetazoa"/>
        </authorList>
    </citation>
    <scope>IDENTIFICATION</scope>
    <source>
        <strain evidence="3">05x7-T-G4-1.051#20</strain>
    </source>
</reference>